<dbReference type="EMBL" id="CADCSZ010000053">
    <property type="protein sequence ID" value="CAA9224774.1"/>
    <property type="molecule type" value="Genomic_DNA"/>
</dbReference>
<feature type="transmembrane region" description="Helical" evidence="6">
    <location>
        <begin position="212"/>
        <end position="230"/>
    </location>
</feature>
<evidence type="ECO:0000313" key="7">
    <source>
        <dbReference type="EMBL" id="CAA9224774.1"/>
    </source>
</evidence>
<evidence type="ECO:0000256" key="6">
    <source>
        <dbReference type="SAM" id="Phobius"/>
    </source>
</evidence>
<comment type="subcellular location">
    <subcellularLocation>
        <location evidence="1">Membrane</location>
        <topology evidence="1">Multi-pass membrane protein</topology>
    </subcellularLocation>
</comment>
<evidence type="ECO:0000256" key="4">
    <source>
        <dbReference type="ARBA" id="ARBA00022989"/>
    </source>
</evidence>
<feature type="transmembrane region" description="Helical" evidence="6">
    <location>
        <begin position="56"/>
        <end position="78"/>
    </location>
</feature>
<feature type="transmembrane region" description="Helical" evidence="6">
    <location>
        <begin position="112"/>
        <end position="137"/>
    </location>
</feature>
<dbReference type="InterPro" id="IPR005226">
    <property type="entry name" value="UPF0014_fam"/>
</dbReference>
<name>A0A6J4HHG5_9ACTN</name>
<organism evidence="7">
    <name type="scientific">uncultured Acidimicrobiales bacterium</name>
    <dbReference type="NCBI Taxonomy" id="310071"/>
    <lineage>
        <taxon>Bacteria</taxon>
        <taxon>Bacillati</taxon>
        <taxon>Actinomycetota</taxon>
        <taxon>Acidimicrobiia</taxon>
        <taxon>Acidimicrobiales</taxon>
        <taxon>environmental samples</taxon>
    </lineage>
</organism>
<proteinExistence type="inferred from homology"/>
<dbReference type="AlphaFoldDB" id="A0A6J4HHG5"/>
<comment type="similarity">
    <text evidence="2">Belongs to the UPF0014 family.</text>
</comment>
<feature type="transmembrane region" description="Helical" evidence="6">
    <location>
        <begin position="26"/>
        <end position="44"/>
    </location>
</feature>
<dbReference type="PANTHER" id="PTHR30028">
    <property type="entry name" value="UPF0014 INNER MEMBRANE PROTEIN YBBM-RELATED"/>
    <property type="match status" value="1"/>
</dbReference>
<dbReference type="GO" id="GO:0005886">
    <property type="term" value="C:plasma membrane"/>
    <property type="evidence" value="ECO:0007669"/>
    <property type="project" value="TreeGrafter"/>
</dbReference>
<evidence type="ECO:0000256" key="3">
    <source>
        <dbReference type="ARBA" id="ARBA00022692"/>
    </source>
</evidence>
<evidence type="ECO:0000256" key="2">
    <source>
        <dbReference type="ARBA" id="ARBA00005268"/>
    </source>
</evidence>
<sequence length="283" mass="29237">MDLIAGLGRPLGAVGPVAADADTGQVGPLGVAASLALVAVAVGVSRWRRLELGRDIVLACALALVQLLLVGAGLGLIVGDDRPLWPSWVWVGAMLVYAAWVTRRRAPEVARLFGLALAALAAALAVSLGVVFGLGVFRLTSRTLVPTAGLIIGNALTSTVVVARRTVEDLRDKRPEVEARLALGLPAEEAARPHVRSALRTALSPQIERTRAVGLVALPGAMTGLLLAGVDPLVAVAVQIVVMYLVLGSAAVVGAVLALGLLPRLFTPDHRLRPLPRPADDAA</sequence>
<evidence type="ECO:0000256" key="1">
    <source>
        <dbReference type="ARBA" id="ARBA00004141"/>
    </source>
</evidence>
<dbReference type="Pfam" id="PF03649">
    <property type="entry name" value="UPF0014"/>
    <property type="match status" value="1"/>
</dbReference>
<dbReference type="PANTHER" id="PTHR30028:SF0">
    <property type="entry name" value="PROTEIN ALUMINUM SENSITIVE 3"/>
    <property type="match status" value="1"/>
</dbReference>
<feature type="transmembrane region" description="Helical" evidence="6">
    <location>
        <begin position="84"/>
        <end position="100"/>
    </location>
</feature>
<reference evidence="7" key="1">
    <citation type="submission" date="2020-02" db="EMBL/GenBank/DDBJ databases">
        <authorList>
            <person name="Meier V. D."/>
        </authorList>
    </citation>
    <scope>NUCLEOTIDE SEQUENCE</scope>
    <source>
        <strain evidence="7">AVDCRST_MAG76</strain>
    </source>
</reference>
<keyword evidence="4 6" id="KW-1133">Transmembrane helix</keyword>
<gene>
    <name evidence="7" type="ORF">AVDCRST_MAG76-893</name>
</gene>
<keyword evidence="5 6" id="KW-0472">Membrane</keyword>
<keyword evidence="3 6" id="KW-0812">Transmembrane</keyword>
<evidence type="ECO:0000256" key="5">
    <source>
        <dbReference type="ARBA" id="ARBA00023136"/>
    </source>
</evidence>
<protein>
    <recommendedName>
        <fullName evidence="8">Iron export permease protein FetB</fullName>
    </recommendedName>
</protein>
<accession>A0A6J4HHG5</accession>
<evidence type="ECO:0008006" key="8">
    <source>
        <dbReference type="Google" id="ProtNLM"/>
    </source>
</evidence>
<feature type="transmembrane region" description="Helical" evidence="6">
    <location>
        <begin position="143"/>
        <end position="163"/>
    </location>
</feature>
<feature type="transmembrane region" description="Helical" evidence="6">
    <location>
        <begin position="236"/>
        <end position="262"/>
    </location>
</feature>